<evidence type="ECO:0000313" key="3">
    <source>
        <dbReference type="EMBL" id="CAL1148325.1"/>
    </source>
</evidence>
<gene>
    <name evidence="2" type="ORF">C1SCF055_LOCUS21560</name>
</gene>
<dbReference type="EMBL" id="CAMXCT030002013">
    <property type="protein sequence ID" value="CAL4782262.1"/>
    <property type="molecule type" value="Genomic_DNA"/>
</dbReference>
<feature type="transmembrane region" description="Helical" evidence="1">
    <location>
        <begin position="179"/>
        <end position="200"/>
    </location>
</feature>
<dbReference type="OrthoDB" id="348671at2759"/>
<dbReference type="EMBL" id="CAMXCT010002013">
    <property type="protein sequence ID" value="CAI3994950.1"/>
    <property type="molecule type" value="Genomic_DNA"/>
</dbReference>
<keyword evidence="1" id="KW-1133">Transmembrane helix</keyword>
<dbReference type="Proteomes" id="UP001152797">
    <property type="component" value="Unassembled WGS sequence"/>
</dbReference>
<evidence type="ECO:0000313" key="5">
    <source>
        <dbReference type="Proteomes" id="UP001152797"/>
    </source>
</evidence>
<keyword evidence="1" id="KW-0472">Membrane</keyword>
<organism evidence="2">
    <name type="scientific">Cladocopium goreaui</name>
    <dbReference type="NCBI Taxonomy" id="2562237"/>
    <lineage>
        <taxon>Eukaryota</taxon>
        <taxon>Sar</taxon>
        <taxon>Alveolata</taxon>
        <taxon>Dinophyceae</taxon>
        <taxon>Suessiales</taxon>
        <taxon>Symbiodiniaceae</taxon>
        <taxon>Cladocopium</taxon>
    </lineage>
</organism>
<dbReference type="AlphaFoldDB" id="A0A9P1CNR4"/>
<reference evidence="3" key="2">
    <citation type="submission" date="2024-04" db="EMBL/GenBank/DDBJ databases">
        <authorList>
            <person name="Chen Y."/>
            <person name="Shah S."/>
            <person name="Dougan E. K."/>
            <person name="Thang M."/>
            <person name="Chan C."/>
        </authorList>
    </citation>
    <scope>NUCLEOTIDE SEQUENCE [LARGE SCALE GENOMIC DNA]</scope>
</reference>
<evidence type="ECO:0000256" key="1">
    <source>
        <dbReference type="SAM" id="Phobius"/>
    </source>
</evidence>
<comment type="caution">
    <text evidence="2">The sequence shown here is derived from an EMBL/GenBank/DDBJ whole genome shotgun (WGS) entry which is preliminary data.</text>
</comment>
<protein>
    <submittedName>
        <fullName evidence="4">C3H1-type domain-containing protein</fullName>
    </submittedName>
</protein>
<feature type="transmembrane region" description="Helical" evidence="1">
    <location>
        <begin position="140"/>
        <end position="159"/>
    </location>
</feature>
<evidence type="ECO:0000313" key="4">
    <source>
        <dbReference type="EMBL" id="CAL4782262.1"/>
    </source>
</evidence>
<proteinExistence type="predicted"/>
<dbReference type="EMBL" id="CAMXCT020002013">
    <property type="protein sequence ID" value="CAL1148325.1"/>
    <property type="molecule type" value="Genomic_DNA"/>
</dbReference>
<accession>A0A9P1CNR4</accession>
<feature type="transmembrane region" description="Helical" evidence="1">
    <location>
        <begin position="261"/>
        <end position="283"/>
    </location>
</feature>
<evidence type="ECO:0000313" key="2">
    <source>
        <dbReference type="EMBL" id="CAI3994950.1"/>
    </source>
</evidence>
<reference evidence="2" key="1">
    <citation type="submission" date="2022-10" db="EMBL/GenBank/DDBJ databases">
        <authorList>
            <person name="Chen Y."/>
            <person name="Dougan E. K."/>
            <person name="Chan C."/>
            <person name="Rhodes N."/>
            <person name="Thang M."/>
        </authorList>
    </citation>
    <scope>NUCLEOTIDE SEQUENCE</scope>
</reference>
<keyword evidence="1" id="KW-0812">Transmembrane</keyword>
<sequence length="453" mass="51716">MRCSDSTWRWVKILGAAGWLLAAAPLYIFIIQQIYQQLGQDSDNGRYLGPKALCLDCCMKIFFFMTVWQATMDLLVLAQHGSNQAARSALMLGPEKYEDLYYFFTNHEREDDFFPCLVGGGRLHSKELVEVVRKDRVMRVLKLIGLLGRVAVTTGGMVLNLRALPERHPTKPLNQARYYVVYLELIVLGWYWTMLLYRLLQWIVDTKLSYMGAVLADAARDIASWSSMQLLRNLSMSRLAQRTERVMKECKYFFAPSMQYIMGLIEAVGYITSGLFGVAVLAVKATQIDFVSVHMMSAYSIGEWLRLVSFTMSMVNIFDIDTENRRAVQEFLTSDYEQVVTGMQWPPAIFVAWERTLASLVAAKEGFWTSFLLMATISGKDYKRFLIEEDPEECPVLLKELLTNHPLSSERSAAALKKGMKPEEIERIKSWLVEEGGPKRYFNSLGAYTKLSA</sequence>
<keyword evidence="5" id="KW-1185">Reference proteome</keyword>
<name>A0A9P1CNR4_9DINO</name>
<feature type="transmembrane region" description="Helical" evidence="1">
    <location>
        <begin position="12"/>
        <end position="35"/>
    </location>
</feature>